<feature type="domain" description="Pseudouridine synthase II N-terminal" evidence="3">
    <location>
        <begin position="92"/>
        <end position="178"/>
    </location>
</feature>
<organism evidence="4 5">
    <name type="scientific">Notechis scutatus</name>
    <name type="common">mainland tiger snake</name>
    <dbReference type="NCBI Taxonomy" id="8663"/>
    <lineage>
        <taxon>Eukaryota</taxon>
        <taxon>Metazoa</taxon>
        <taxon>Chordata</taxon>
        <taxon>Craniata</taxon>
        <taxon>Vertebrata</taxon>
        <taxon>Euteleostomi</taxon>
        <taxon>Lepidosauria</taxon>
        <taxon>Squamata</taxon>
        <taxon>Bifurcata</taxon>
        <taxon>Unidentata</taxon>
        <taxon>Episquamata</taxon>
        <taxon>Toxicofera</taxon>
        <taxon>Serpentes</taxon>
        <taxon>Colubroidea</taxon>
        <taxon>Elapidae</taxon>
        <taxon>Hydrophiinae</taxon>
        <taxon>Notechis</taxon>
    </lineage>
</organism>
<dbReference type="Gene3D" id="3.30.2350.10">
    <property type="entry name" value="Pseudouridine synthase"/>
    <property type="match status" value="1"/>
</dbReference>
<dbReference type="InterPro" id="IPR020103">
    <property type="entry name" value="PsdUridine_synth_cat_dom_sf"/>
</dbReference>
<dbReference type="InterPro" id="IPR023248">
    <property type="entry name" value="UQCC4_vert"/>
</dbReference>
<dbReference type="Pfam" id="PF01509">
    <property type="entry name" value="TruB_N"/>
    <property type="match status" value="1"/>
</dbReference>
<feature type="transmembrane region" description="Helical" evidence="2">
    <location>
        <begin position="236"/>
        <end position="255"/>
    </location>
</feature>
<dbReference type="SUPFAM" id="SSF55120">
    <property type="entry name" value="Pseudouridine synthase"/>
    <property type="match status" value="1"/>
</dbReference>
<dbReference type="Pfam" id="PF15013">
    <property type="entry name" value="CCSMST1"/>
    <property type="match status" value="1"/>
</dbReference>
<dbReference type="CTD" id="26995"/>
<protein>
    <submittedName>
        <fullName evidence="5">Mitochondrial mRNA pseudouridine synthase TRUB2 isoform X2</fullName>
    </submittedName>
</protein>
<evidence type="ECO:0000313" key="5">
    <source>
        <dbReference type="RefSeq" id="XP_026545313.1"/>
    </source>
</evidence>
<dbReference type="PRINTS" id="PR02042">
    <property type="entry name" value="CCSMST1"/>
</dbReference>
<name>A0A6J1VXG8_9SAUR</name>
<dbReference type="RefSeq" id="XP_026545313.1">
    <property type="nucleotide sequence ID" value="XM_026689528.1"/>
</dbReference>
<dbReference type="InterPro" id="IPR029160">
    <property type="entry name" value="UQCC4"/>
</dbReference>
<dbReference type="GO" id="GO:0001522">
    <property type="term" value="P:pseudouridine synthesis"/>
    <property type="evidence" value="ECO:0007669"/>
    <property type="project" value="InterPro"/>
</dbReference>
<keyword evidence="2" id="KW-1133">Transmembrane helix</keyword>
<dbReference type="InterPro" id="IPR002501">
    <property type="entry name" value="PsdUridine_synth_N"/>
</dbReference>
<keyword evidence="2" id="KW-0812">Transmembrane</keyword>
<reference evidence="5" key="1">
    <citation type="submission" date="2025-08" db="UniProtKB">
        <authorList>
            <consortium name="RefSeq"/>
        </authorList>
    </citation>
    <scope>IDENTIFICATION</scope>
</reference>
<dbReference type="GO" id="GO:0006396">
    <property type="term" value="P:RNA processing"/>
    <property type="evidence" value="ECO:0007669"/>
    <property type="project" value="InterPro"/>
</dbReference>
<accession>A0A6J1VXG8</accession>
<dbReference type="GO" id="GO:0003723">
    <property type="term" value="F:RNA binding"/>
    <property type="evidence" value="ECO:0007669"/>
    <property type="project" value="InterPro"/>
</dbReference>
<evidence type="ECO:0000256" key="2">
    <source>
        <dbReference type="SAM" id="Phobius"/>
    </source>
</evidence>
<dbReference type="Proteomes" id="UP000504612">
    <property type="component" value="Unplaced"/>
</dbReference>
<evidence type="ECO:0000313" key="4">
    <source>
        <dbReference type="Proteomes" id="UP000504612"/>
    </source>
</evidence>
<dbReference type="GeneID" id="113427061"/>
<dbReference type="InterPro" id="IPR039048">
    <property type="entry name" value="Trub2"/>
</dbReference>
<keyword evidence="4" id="KW-1185">Reference proteome</keyword>
<gene>
    <name evidence="5" type="primary">TRUB2</name>
</gene>
<proteinExistence type="inferred from homology"/>
<sequence length="293" mass="33042">MRAAAAAAGTALQGLFAVYKPPGMHWRAVRDTVERHLIKGLNSLQRPEPRQQICFQPTVSEKEETGKELTLTVSRVPMLADHPLVSGPVFTELKIGVGDHLDMQSSGVFVLGVGYGTKLLRKWYNAHLTKAYTVTGLFGKATDDFSDTGKLIERSTFDHVTQEKLERIVSVIQGSNHKALLQPPPSRGFLLRRCYSPPKESKEPESDEPLCFTKSRANPRHWTMRQSMGSDHQQPLWRAMLISLILAAILLWCYLRPETEADRRAEEFLQFLQNMPQQEMPPSVPLGEDEKKP</sequence>
<dbReference type="PANTHER" id="PTHR13195">
    <property type="entry name" value="PSEUDOURIDINE SYNTHASE-RELATED"/>
    <property type="match status" value="1"/>
</dbReference>
<keyword evidence="2" id="KW-0472">Membrane</keyword>
<dbReference type="GO" id="GO:0009982">
    <property type="term" value="F:pseudouridine synthase activity"/>
    <property type="evidence" value="ECO:0007669"/>
    <property type="project" value="InterPro"/>
</dbReference>
<dbReference type="AlphaFoldDB" id="A0A6J1VXG8"/>
<evidence type="ECO:0000259" key="3">
    <source>
        <dbReference type="Pfam" id="PF01509"/>
    </source>
</evidence>
<comment type="similarity">
    <text evidence="1">Belongs to the pseudouridine synthase TruB family.</text>
</comment>
<evidence type="ECO:0000256" key="1">
    <source>
        <dbReference type="ARBA" id="ARBA00008999"/>
    </source>
</evidence>
<dbReference type="PANTHER" id="PTHR13195:SF0">
    <property type="entry name" value="PSEUDOURIDYLATE SYNTHASE TRUB2, MITOCHONDRIAL"/>
    <property type="match status" value="1"/>
</dbReference>